<dbReference type="InterPro" id="IPR018673">
    <property type="entry name" value="DUF2141"/>
</dbReference>
<name>A0ABU3FW04_9GAMM</name>
<dbReference type="Pfam" id="PF09912">
    <property type="entry name" value="DUF2141"/>
    <property type="match status" value="1"/>
</dbReference>
<gene>
    <name evidence="2" type="ORF">Q4Q50_00950</name>
</gene>
<evidence type="ECO:0000313" key="3">
    <source>
        <dbReference type="Proteomes" id="UP001249505"/>
    </source>
</evidence>
<comment type="caution">
    <text evidence="2">The sequence shown here is derived from an EMBL/GenBank/DDBJ whole genome shotgun (WGS) entry which is preliminary data.</text>
</comment>
<evidence type="ECO:0000313" key="2">
    <source>
        <dbReference type="EMBL" id="MDT3278879.1"/>
    </source>
</evidence>
<feature type="chain" id="PRO_5046511070" evidence="1">
    <location>
        <begin position="44"/>
        <end position="169"/>
    </location>
</feature>
<evidence type="ECO:0000256" key="1">
    <source>
        <dbReference type="SAM" id="SignalP"/>
    </source>
</evidence>
<reference evidence="2 3" key="1">
    <citation type="submission" date="2023-07" db="EMBL/GenBank/DDBJ databases">
        <title>Novel Shewanella species isolated from Baltic Sea sediments.</title>
        <authorList>
            <person name="Martin-Rodriguez A.J."/>
        </authorList>
    </citation>
    <scope>NUCLEOTIDE SEQUENCE [LARGE SCALE GENOMIC DNA]</scope>
    <source>
        <strain evidence="2 3">SP2S1-2</strain>
    </source>
</reference>
<keyword evidence="1" id="KW-0732">Signal</keyword>
<keyword evidence="3" id="KW-1185">Reference proteome</keyword>
<dbReference type="EMBL" id="JAUOES010000001">
    <property type="protein sequence ID" value="MDT3278879.1"/>
    <property type="molecule type" value="Genomic_DNA"/>
</dbReference>
<dbReference type="RefSeq" id="WP_311897940.1">
    <property type="nucleotide sequence ID" value="NZ_JAUOES010000001.1"/>
</dbReference>
<dbReference type="PROSITE" id="PS51257">
    <property type="entry name" value="PROKAR_LIPOPROTEIN"/>
    <property type="match status" value="1"/>
</dbReference>
<protein>
    <submittedName>
        <fullName evidence="2">DUF2141 domain-containing protein</fullName>
    </submittedName>
</protein>
<sequence length="169" mass="18036">MKHVNLTMTTTQIRRANMTKRTLSAIWGAGLACLLLSAGSVSAGTMSTGSQTHTLTVDIDNIQVQTGALMVELYANAEDYAAGHNPSASMIKPVTKTEHRLVFSDLADGQYAVKVFHDENGNHSLDTNMLGVPSEGYGFSNNAGSFGPASFKDSSFSLQADAQITIHIR</sequence>
<accession>A0ABU3FW04</accession>
<proteinExistence type="predicted"/>
<dbReference type="Proteomes" id="UP001249505">
    <property type="component" value="Unassembled WGS sequence"/>
</dbReference>
<feature type="signal peptide" evidence="1">
    <location>
        <begin position="1"/>
        <end position="43"/>
    </location>
</feature>
<organism evidence="2 3">
    <name type="scientific">Shewanella scandinavica</name>
    <dbReference type="NCBI Taxonomy" id="3063538"/>
    <lineage>
        <taxon>Bacteria</taxon>
        <taxon>Pseudomonadati</taxon>
        <taxon>Pseudomonadota</taxon>
        <taxon>Gammaproteobacteria</taxon>
        <taxon>Alteromonadales</taxon>
        <taxon>Shewanellaceae</taxon>
        <taxon>Shewanella</taxon>
    </lineage>
</organism>